<sequence>MKNIPRETYENIHIGLDNRDCPEAIIAFVSVSGRRPYNEDYVGLMLGSREQQATRGSTLVVTDGMSGGQGGRVAAELAARSFIESYYGVADTLSPELAAGKALESINRWLYILGRNDPYLKNMAASFAALILRGREAYLVSAGDVRLYLWRSGRLVQVSEDHVFNVGFGELIARAPGLDENLLADFHPIDISDGDRLLLCSDGLYRFLEKSRLQELMAIKVDALTTARALIEEGLKFGSQDNITAAVVDIVRLPALDMMYLERIIGELPILNLPKIGSIVDGYIIKSVIYDGHYSRLFLAEDGTSSGRKLIMKFPKPRVVRDENIRRAFVREGWISSRIKSPWIVEAIHVARERQSQVYMVMPFYEGETLEKRIKRKPIYLAEGLEIASNLAKAIYSLNRNKIYHRDIKPENVLLLNGGGLKLLDLGFAYIPGVLDPAPPFTPGTPSYMAPELVRGETGDERSEVFAYGITLFQIFSGGEMPYGLRKRKLLKQYRSDLPEWLDPIIGKALDEDPKNRYQDILEIAYDLDHSEKIFAISCSSRKPYFEISQLFLWRSISIILLVTLLLYLAK</sequence>
<organism evidence="1 2">
    <name type="scientific">Acidithiobacillus sulfuriphilus</name>
    <dbReference type="NCBI Taxonomy" id="1867749"/>
    <lineage>
        <taxon>Bacteria</taxon>
        <taxon>Pseudomonadati</taxon>
        <taxon>Pseudomonadota</taxon>
        <taxon>Acidithiobacillia</taxon>
        <taxon>Acidithiobacillales</taxon>
        <taxon>Acidithiobacillaceae</taxon>
        <taxon>Acidithiobacillus</taxon>
    </lineage>
</organism>
<dbReference type="EMBL" id="CP127527">
    <property type="protein sequence ID" value="XRI77967.1"/>
    <property type="molecule type" value="Genomic_DNA"/>
</dbReference>
<proteinExistence type="predicted"/>
<gene>
    <name evidence="1" type="ORF">EC580_004650</name>
</gene>
<protein>
    <submittedName>
        <fullName evidence="1">Protein kinase</fullName>
    </submittedName>
</protein>
<keyword evidence="1" id="KW-0418">Kinase</keyword>
<evidence type="ECO:0000313" key="1">
    <source>
        <dbReference type="EMBL" id="XRI77967.1"/>
    </source>
</evidence>
<reference evidence="1 2" key="1">
    <citation type="journal article" date="2019" name="Int. J. Syst. Evol. Microbiol.">
        <title>Acidithiobacillus sulfuriphilus sp. nov.: an extremely acidophilic sulfur-oxidizing chemolithotroph isolated from a neutral pH environment.</title>
        <authorList>
            <person name="Falagan C."/>
            <person name="Moya-Beltran A."/>
            <person name="Castro M."/>
            <person name="Quatrini R."/>
            <person name="Johnson D.B."/>
        </authorList>
    </citation>
    <scope>NUCLEOTIDE SEQUENCE [LARGE SCALE GENOMIC DNA]</scope>
    <source>
        <strain evidence="1 2">CJ-2</strain>
    </source>
</reference>
<accession>A0ACD5HQE8</accession>
<keyword evidence="2" id="KW-1185">Reference proteome</keyword>
<dbReference type="Proteomes" id="UP000271650">
    <property type="component" value="Chromosome"/>
</dbReference>
<keyword evidence="1" id="KW-0808">Transferase</keyword>
<evidence type="ECO:0000313" key="2">
    <source>
        <dbReference type="Proteomes" id="UP000271650"/>
    </source>
</evidence>
<name>A0ACD5HQE8_9PROT</name>